<sequence>MTSLLYHSYRQIAELNRALGSLRRAGFGPLTEPYQAVYKLRGAVMGKLGFRAPKAISLLAKLVGLSPGVIKLWHDAESGWMSEARERPGAPPVYHHVDDDTAIAIIKEELTHEQAAELMRPDEYLGE</sequence>
<dbReference type="EMBL" id="MT145096">
    <property type="protein sequence ID" value="QJI03536.1"/>
    <property type="molecule type" value="Genomic_DNA"/>
</dbReference>
<dbReference type="AlphaFoldDB" id="A0A6M3Y528"/>
<proteinExistence type="predicted"/>
<gene>
    <name evidence="1" type="ORF">TM448B04642_0009</name>
</gene>
<protein>
    <submittedName>
        <fullName evidence="1">Uncharacterized protein</fullName>
    </submittedName>
</protein>
<organism evidence="1">
    <name type="scientific">viral metagenome</name>
    <dbReference type="NCBI Taxonomy" id="1070528"/>
    <lineage>
        <taxon>unclassified sequences</taxon>
        <taxon>metagenomes</taxon>
        <taxon>organismal metagenomes</taxon>
    </lineage>
</organism>
<reference evidence="1" key="1">
    <citation type="submission" date="2020-03" db="EMBL/GenBank/DDBJ databases">
        <title>The deep terrestrial virosphere.</title>
        <authorList>
            <person name="Holmfeldt K."/>
            <person name="Nilsson E."/>
            <person name="Simone D."/>
            <person name="Lopez-Fernandez M."/>
            <person name="Wu X."/>
            <person name="de Brujin I."/>
            <person name="Lundin D."/>
            <person name="Andersson A."/>
            <person name="Bertilsson S."/>
            <person name="Dopson M."/>
        </authorList>
    </citation>
    <scope>NUCLEOTIDE SEQUENCE</scope>
    <source>
        <strain evidence="1">TM448B04642</strain>
    </source>
</reference>
<accession>A0A6M3Y528</accession>
<evidence type="ECO:0000313" key="1">
    <source>
        <dbReference type="EMBL" id="QJI03536.1"/>
    </source>
</evidence>
<name>A0A6M3Y528_9ZZZZ</name>